<dbReference type="Proteomes" id="UP000008075">
    <property type="component" value="Chromosome"/>
</dbReference>
<dbReference type="KEGG" id="xne:XNC1_2615"/>
<protein>
    <submittedName>
        <fullName evidence="1">Uncharacterized protein</fullName>
    </submittedName>
</protein>
<dbReference type="AlphaFoldDB" id="D3VHM4"/>
<name>D3VHM4_XENNA</name>
<sequence>MLMLDSVLLNDIHGMTIGDIFEQYRKMQHKIVHTFLFYKTKN</sequence>
<keyword evidence="2" id="KW-1185">Reference proteome</keyword>
<reference evidence="1 2" key="1">
    <citation type="journal article" date="2011" name="PLoS ONE">
        <title>The entomopathogenic bacterial endosymbionts xenorhabdus and photorhabdus: convergent lifestyles from divergent genomes.</title>
        <authorList>
            <person name="Chaston J.M."/>
            <person name="Suen G."/>
            <person name="Tucker S.L."/>
            <person name="Andersen A.W."/>
            <person name="Bhasin A."/>
            <person name="Bode E."/>
            <person name="Bode H.B."/>
            <person name="Brachmann A.O."/>
            <person name="Cowles C.E."/>
            <person name="Cowles K.N."/>
            <person name="Darby C."/>
            <person name="de Leon L."/>
            <person name="Drace K."/>
            <person name="Du Z."/>
            <person name="Givaudan A."/>
            <person name="Herbert Tran E.E."/>
            <person name="Jewell K.A."/>
            <person name="Knack J.J."/>
            <person name="Krasomil-Osterfeld K.C."/>
            <person name="Kukor R."/>
            <person name="Lanois A."/>
            <person name="Latreille P."/>
            <person name="Leimgruber N.K."/>
            <person name="Lipke C.M."/>
            <person name="Liu R."/>
            <person name="Lu X."/>
            <person name="Martens E.C."/>
            <person name="Marri P.R."/>
            <person name="Medigue C."/>
            <person name="Menard M.L."/>
            <person name="Miller N.M."/>
            <person name="Morales-Soto N."/>
            <person name="Norton S."/>
            <person name="Ogier J.C."/>
            <person name="Orchard S.S."/>
            <person name="Park D."/>
            <person name="Park Y."/>
            <person name="Qurollo B.A."/>
            <person name="Sugar D.R."/>
            <person name="Richards G.R."/>
            <person name="Rouy Z."/>
            <person name="Slominski B."/>
            <person name="Slominski K."/>
            <person name="Snyder H."/>
            <person name="Tjaden B.C."/>
            <person name="van der Hoeven R."/>
            <person name="Welch R.D."/>
            <person name="Wheeler C."/>
            <person name="Xiang B."/>
            <person name="Barbazuk B."/>
            <person name="Gaudriault S."/>
            <person name="Goodner B."/>
            <person name="Slater S.C."/>
            <person name="Forst S."/>
            <person name="Goldman B.S."/>
            <person name="Goodrich-Blair H."/>
        </authorList>
    </citation>
    <scope>NUCLEOTIDE SEQUENCE [LARGE SCALE GENOMIC DNA]</scope>
    <source>
        <strain evidence="2">ATCC 19061 / DSM 3370 / CCUG 14189 / LMG 1036 / NCIMB 9965 / AN6</strain>
    </source>
</reference>
<dbReference type="STRING" id="406817.XNC1_2615"/>
<gene>
    <name evidence="1" type="ordered locus">XNC1_2615</name>
</gene>
<dbReference type="EMBL" id="FN667742">
    <property type="protein sequence ID" value="CBJ90669.1"/>
    <property type="molecule type" value="Genomic_DNA"/>
</dbReference>
<organism evidence="1 2">
    <name type="scientific">Xenorhabdus nematophila (strain ATCC 19061 / DSM 3370 / CCUG 14189 / LMG 1036 / NCIMB 9965 / AN6)</name>
    <dbReference type="NCBI Taxonomy" id="406817"/>
    <lineage>
        <taxon>Bacteria</taxon>
        <taxon>Pseudomonadati</taxon>
        <taxon>Pseudomonadota</taxon>
        <taxon>Gammaproteobacteria</taxon>
        <taxon>Enterobacterales</taxon>
        <taxon>Morganellaceae</taxon>
        <taxon>Xenorhabdus</taxon>
    </lineage>
</organism>
<evidence type="ECO:0000313" key="1">
    <source>
        <dbReference type="EMBL" id="CBJ90669.1"/>
    </source>
</evidence>
<evidence type="ECO:0000313" key="2">
    <source>
        <dbReference type="Proteomes" id="UP000008075"/>
    </source>
</evidence>
<proteinExistence type="predicted"/>
<accession>D3VHM4</accession>
<dbReference type="HOGENOM" id="CLU_3260008_0_0_6"/>